<dbReference type="InterPro" id="IPR001699">
    <property type="entry name" value="TF_T-box"/>
</dbReference>
<comment type="subcellular location">
    <subcellularLocation>
        <location evidence="1 6">Nucleus</location>
    </subcellularLocation>
</comment>
<reference evidence="9" key="2">
    <citation type="journal article" date="2007" name="PLoS Biol.">
        <title>Survey sequencing and comparative analysis of the elephant shark (Callorhinchus milii) genome.</title>
        <authorList>
            <person name="Venkatesh B."/>
            <person name="Kirkness E.F."/>
            <person name="Loh Y.H."/>
            <person name="Halpern A.L."/>
            <person name="Lee A.P."/>
            <person name="Johnson J."/>
            <person name="Dandona N."/>
            <person name="Viswanathan L.D."/>
            <person name="Tay A."/>
            <person name="Venter J.C."/>
            <person name="Strausberg R.L."/>
            <person name="Brenner S."/>
        </authorList>
    </citation>
    <scope>NUCLEOTIDE SEQUENCE [LARGE SCALE GENOMIC DNA]</scope>
</reference>
<sequence length="595" mass="66976">MGLVLEHNPRHEACPARYLSVRLAACFPEPGLTVPRFHVHVTMALSSRAHAFSVESLVGKSLKRKREEGRDVSGFGDFLFVWFEEINTFPFCMYSGEEAKGQRARARSCLSPPPCPGISSVCLAVQVELQGAELWKRFHEIGTEMIITKAGRRMFPAVRVKIKGLDLMKQYYIAMDIVPVDSKRYRYVYHSSQWMVAGNTEQSSLSPRLYVHPDSPASGETWMKQIVSFDRVKLTNNDMDDKGHIILQSMHKYKPRLHVILKQADANLSVNQLLPTDGVQTFSFPETEFTTVTAYQNQQITRLKIDRNPFAKGFRDPGRNRVSLEGVIDSYPWRAAVPTLDFQAFNIQTRGRCSDSSQVTYTETPCSLTSVISPSCSPPLFHVTSNTLGMTCRDAHLCNVDFPICYTSGRNMGPQRFTYPPSYDRVRVNTSPSEIFATQRSPSLMFRLPYFSSINALTTNHGKAGDLNGHGVQVPNAAFSHLQIMQPRSTISQDNPMHQDLYNFSVRRPYSLYGYNLAASSRLATHPFKLITQNSPPPNANTPVTERTLGVGKAQWQPAANPTHSINNSEESRVSLFSVYKPFVWIPSHQQCPHS</sequence>
<proteinExistence type="predicted"/>
<organism evidence="8 9">
    <name type="scientific">Callorhinchus milii</name>
    <name type="common">Ghost shark</name>
    <dbReference type="NCBI Taxonomy" id="7868"/>
    <lineage>
        <taxon>Eukaryota</taxon>
        <taxon>Metazoa</taxon>
        <taxon>Chordata</taxon>
        <taxon>Craniata</taxon>
        <taxon>Vertebrata</taxon>
        <taxon>Chondrichthyes</taxon>
        <taxon>Holocephali</taxon>
        <taxon>Chimaeriformes</taxon>
        <taxon>Callorhinchidae</taxon>
        <taxon>Callorhinchus</taxon>
    </lineage>
</organism>
<dbReference type="Pfam" id="PF00907">
    <property type="entry name" value="T-box"/>
    <property type="match status" value="1"/>
</dbReference>
<dbReference type="InterPro" id="IPR008967">
    <property type="entry name" value="p53-like_TF_DNA-bd_sf"/>
</dbReference>
<dbReference type="InterPro" id="IPR018186">
    <property type="entry name" value="TF_T-box_CS"/>
</dbReference>
<keyword evidence="9" id="KW-1185">Reference proteome</keyword>
<dbReference type="GO" id="GO:0045893">
    <property type="term" value="P:positive regulation of DNA-templated transcription"/>
    <property type="evidence" value="ECO:0007669"/>
    <property type="project" value="InterPro"/>
</dbReference>
<protein>
    <submittedName>
        <fullName evidence="8">T-box transcription factor 22</fullName>
    </submittedName>
</protein>
<reference evidence="9" key="1">
    <citation type="journal article" date="2006" name="Science">
        <title>Ancient noncoding elements conserved in the human genome.</title>
        <authorList>
            <person name="Venkatesh B."/>
            <person name="Kirkness E.F."/>
            <person name="Loh Y.H."/>
            <person name="Halpern A.L."/>
            <person name="Lee A.P."/>
            <person name="Johnson J."/>
            <person name="Dandona N."/>
            <person name="Viswanathan L.D."/>
            <person name="Tay A."/>
            <person name="Venter J.C."/>
            <person name="Strausberg R.L."/>
            <person name="Brenner S."/>
        </authorList>
    </citation>
    <scope>NUCLEOTIDE SEQUENCE [LARGE SCALE GENOMIC DNA]</scope>
</reference>
<dbReference type="SMART" id="SM00425">
    <property type="entry name" value="TBOX"/>
    <property type="match status" value="1"/>
</dbReference>
<keyword evidence="2" id="KW-0805">Transcription regulation</keyword>
<dbReference type="PROSITE" id="PS01283">
    <property type="entry name" value="TBOX_1"/>
    <property type="match status" value="1"/>
</dbReference>
<dbReference type="STRING" id="7868.ENSCMIP00000015885"/>
<feature type="domain" description="T-box" evidence="7">
    <location>
        <begin position="129"/>
        <end position="316"/>
    </location>
</feature>
<reference evidence="8" key="5">
    <citation type="submission" date="2025-09" db="UniProtKB">
        <authorList>
            <consortium name="Ensembl"/>
        </authorList>
    </citation>
    <scope>IDENTIFICATION</scope>
</reference>
<reference evidence="8" key="4">
    <citation type="submission" date="2025-08" db="UniProtKB">
        <authorList>
            <consortium name="Ensembl"/>
        </authorList>
    </citation>
    <scope>IDENTIFICATION</scope>
</reference>
<accession>A0A4W3HKP5</accession>
<evidence type="ECO:0000256" key="3">
    <source>
        <dbReference type="ARBA" id="ARBA00023125"/>
    </source>
</evidence>
<dbReference type="GO" id="GO:0005634">
    <property type="term" value="C:nucleus"/>
    <property type="evidence" value="ECO:0007669"/>
    <property type="project" value="UniProtKB-SubCell"/>
</dbReference>
<dbReference type="GO" id="GO:0000981">
    <property type="term" value="F:DNA-binding transcription factor activity, RNA polymerase II-specific"/>
    <property type="evidence" value="ECO:0007669"/>
    <property type="project" value="TreeGrafter"/>
</dbReference>
<evidence type="ECO:0000313" key="8">
    <source>
        <dbReference type="Ensembl" id="ENSCMIP00000015885.1"/>
    </source>
</evidence>
<dbReference type="InParanoid" id="A0A4W3HKP5"/>
<dbReference type="FunFam" id="2.60.40.820:FF:000001">
    <property type="entry name" value="T-box transcription factor TBX18"/>
    <property type="match status" value="1"/>
</dbReference>
<evidence type="ECO:0000259" key="7">
    <source>
        <dbReference type="PROSITE" id="PS50252"/>
    </source>
</evidence>
<dbReference type="PANTHER" id="PTHR11267">
    <property type="entry name" value="T-BOX PROTEIN-RELATED"/>
    <property type="match status" value="1"/>
</dbReference>
<comment type="caution">
    <text evidence="6">Lacks conserved residue(s) required for the propagation of feature annotation.</text>
</comment>
<dbReference type="GO" id="GO:0000785">
    <property type="term" value="C:chromatin"/>
    <property type="evidence" value="ECO:0007669"/>
    <property type="project" value="TreeGrafter"/>
</dbReference>
<dbReference type="InterPro" id="IPR036960">
    <property type="entry name" value="T-box_sf"/>
</dbReference>
<name>A0A4W3HKP5_CALMI</name>
<dbReference type="Gene3D" id="2.60.40.820">
    <property type="entry name" value="Transcription factor, T-box"/>
    <property type="match status" value="1"/>
</dbReference>
<dbReference type="GeneTree" id="ENSGT00940000161206"/>
<dbReference type="Ensembl" id="ENSCMIT00000016206.1">
    <property type="protein sequence ID" value="ENSCMIP00000015885.1"/>
    <property type="gene ID" value="ENSCMIG00000007692.1"/>
</dbReference>
<dbReference type="PRINTS" id="PR00937">
    <property type="entry name" value="TBOX"/>
</dbReference>
<evidence type="ECO:0000256" key="5">
    <source>
        <dbReference type="ARBA" id="ARBA00023242"/>
    </source>
</evidence>
<dbReference type="GO" id="GO:0001708">
    <property type="term" value="P:cell fate specification"/>
    <property type="evidence" value="ECO:0007669"/>
    <property type="project" value="TreeGrafter"/>
</dbReference>
<evidence type="ECO:0000256" key="4">
    <source>
        <dbReference type="ARBA" id="ARBA00023163"/>
    </source>
</evidence>
<evidence type="ECO:0000256" key="2">
    <source>
        <dbReference type="ARBA" id="ARBA00023015"/>
    </source>
</evidence>
<evidence type="ECO:0000256" key="6">
    <source>
        <dbReference type="PROSITE-ProRule" id="PRU00201"/>
    </source>
</evidence>
<dbReference type="SUPFAM" id="SSF49417">
    <property type="entry name" value="p53-like transcription factors"/>
    <property type="match status" value="1"/>
</dbReference>
<dbReference type="InterPro" id="IPR046360">
    <property type="entry name" value="T-box_DNA-bd"/>
</dbReference>
<evidence type="ECO:0000313" key="9">
    <source>
        <dbReference type="Proteomes" id="UP000314986"/>
    </source>
</evidence>
<reference evidence="9" key="3">
    <citation type="journal article" date="2014" name="Nature">
        <title>Elephant shark genome provides unique insights into gnathostome evolution.</title>
        <authorList>
            <consortium name="International Elephant Shark Genome Sequencing Consortium"/>
            <person name="Venkatesh B."/>
            <person name="Lee A.P."/>
            <person name="Ravi V."/>
            <person name="Maurya A.K."/>
            <person name="Lian M.M."/>
            <person name="Swann J.B."/>
            <person name="Ohta Y."/>
            <person name="Flajnik M.F."/>
            <person name="Sutoh Y."/>
            <person name="Kasahara M."/>
            <person name="Hoon S."/>
            <person name="Gangu V."/>
            <person name="Roy S.W."/>
            <person name="Irimia M."/>
            <person name="Korzh V."/>
            <person name="Kondrychyn I."/>
            <person name="Lim Z.W."/>
            <person name="Tay B.H."/>
            <person name="Tohari S."/>
            <person name="Kong K.W."/>
            <person name="Ho S."/>
            <person name="Lorente-Galdos B."/>
            <person name="Quilez J."/>
            <person name="Marques-Bonet T."/>
            <person name="Raney B.J."/>
            <person name="Ingham P.W."/>
            <person name="Tay A."/>
            <person name="Hillier L.W."/>
            <person name="Minx P."/>
            <person name="Boehm T."/>
            <person name="Wilson R.K."/>
            <person name="Brenner S."/>
            <person name="Warren W.C."/>
        </authorList>
    </citation>
    <scope>NUCLEOTIDE SEQUENCE [LARGE SCALE GENOMIC DNA]</scope>
</reference>
<keyword evidence="4" id="KW-0804">Transcription</keyword>
<dbReference type="CDD" id="cd20200">
    <property type="entry name" value="T-box_TBX22-like"/>
    <property type="match status" value="1"/>
</dbReference>
<dbReference type="PROSITE" id="PS01264">
    <property type="entry name" value="TBOX_2"/>
    <property type="match status" value="1"/>
</dbReference>
<dbReference type="GO" id="GO:0000978">
    <property type="term" value="F:RNA polymerase II cis-regulatory region sequence-specific DNA binding"/>
    <property type="evidence" value="ECO:0007669"/>
    <property type="project" value="InterPro"/>
</dbReference>
<dbReference type="AlphaFoldDB" id="A0A4W3HKP5"/>
<gene>
    <name evidence="8" type="primary">LOC103177787</name>
</gene>
<dbReference type="Proteomes" id="UP000314986">
    <property type="component" value="Unassembled WGS sequence"/>
</dbReference>
<keyword evidence="5 6" id="KW-0539">Nucleus</keyword>
<dbReference type="PANTHER" id="PTHR11267:SF116">
    <property type="entry name" value="T-BOX TRANSCRIPTION FACTOR TBX22"/>
    <property type="match status" value="1"/>
</dbReference>
<keyword evidence="3 6" id="KW-0238">DNA-binding</keyword>
<dbReference type="PROSITE" id="PS50252">
    <property type="entry name" value="TBOX_3"/>
    <property type="match status" value="1"/>
</dbReference>
<evidence type="ECO:0000256" key="1">
    <source>
        <dbReference type="ARBA" id="ARBA00004123"/>
    </source>
</evidence>